<feature type="transmembrane region" description="Helical" evidence="8">
    <location>
        <begin position="496"/>
        <end position="518"/>
    </location>
</feature>
<proteinExistence type="predicted"/>
<evidence type="ECO:0000256" key="7">
    <source>
        <dbReference type="SAM" id="MobiDB-lite"/>
    </source>
</evidence>
<dbReference type="InterPro" id="IPR011701">
    <property type="entry name" value="MFS"/>
</dbReference>
<feature type="transmembrane region" description="Helical" evidence="8">
    <location>
        <begin position="230"/>
        <end position="250"/>
    </location>
</feature>
<evidence type="ECO:0000256" key="3">
    <source>
        <dbReference type="ARBA" id="ARBA00022475"/>
    </source>
</evidence>
<dbReference type="PANTHER" id="PTHR23501:SF197">
    <property type="entry name" value="COMD"/>
    <property type="match status" value="1"/>
</dbReference>
<accession>A0ABT7CBU0</accession>
<dbReference type="InterPro" id="IPR004638">
    <property type="entry name" value="EmrB-like"/>
</dbReference>
<keyword evidence="5 8" id="KW-1133">Transmembrane helix</keyword>
<evidence type="ECO:0000256" key="4">
    <source>
        <dbReference type="ARBA" id="ARBA00022692"/>
    </source>
</evidence>
<dbReference type="PROSITE" id="PS50850">
    <property type="entry name" value="MFS"/>
    <property type="match status" value="1"/>
</dbReference>
<feature type="transmembrane region" description="Helical" evidence="8">
    <location>
        <begin position="435"/>
        <end position="453"/>
    </location>
</feature>
<dbReference type="Proteomes" id="UP001170379">
    <property type="component" value="Unassembled WGS sequence"/>
</dbReference>
<feature type="transmembrane region" description="Helical" evidence="8">
    <location>
        <begin position="298"/>
        <end position="319"/>
    </location>
</feature>
<evidence type="ECO:0000256" key="6">
    <source>
        <dbReference type="ARBA" id="ARBA00023136"/>
    </source>
</evidence>
<evidence type="ECO:0000256" key="5">
    <source>
        <dbReference type="ARBA" id="ARBA00022989"/>
    </source>
</evidence>
<evidence type="ECO:0000256" key="8">
    <source>
        <dbReference type="SAM" id="Phobius"/>
    </source>
</evidence>
<feature type="transmembrane region" description="Helical" evidence="8">
    <location>
        <begin position="331"/>
        <end position="355"/>
    </location>
</feature>
<dbReference type="PRINTS" id="PR01036">
    <property type="entry name" value="TCRTETB"/>
</dbReference>
<dbReference type="SUPFAM" id="SSF103473">
    <property type="entry name" value="MFS general substrate transporter"/>
    <property type="match status" value="1"/>
</dbReference>
<feature type="region of interest" description="Disordered" evidence="7">
    <location>
        <begin position="1"/>
        <end position="32"/>
    </location>
</feature>
<gene>
    <name evidence="10" type="ORF">C7K25_15130</name>
</gene>
<dbReference type="NCBIfam" id="TIGR00711">
    <property type="entry name" value="efflux_EmrB"/>
    <property type="match status" value="1"/>
</dbReference>
<keyword evidence="3" id="KW-1003">Cell membrane</keyword>
<dbReference type="EMBL" id="PXVD01000037">
    <property type="protein sequence ID" value="MDJ1372671.1"/>
    <property type="molecule type" value="Genomic_DNA"/>
</dbReference>
<feature type="compositionally biased region" description="Polar residues" evidence="7">
    <location>
        <begin position="18"/>
        <end position="32"/>
    </location>
</feature>
<keyword evidence="11" id="KW-1185">Reference proteome</keyword>
<feature type="domain" description="Major facilitator superfamily (MFS) profile" evidence="9">
    <location>
        <begin position="45"/>
        <end position="523"/>
    </location>
</feature>
<evidence type="ECO:0000256" key="1">
    <source>
        <dbReference type="ARBA" id="ARBA00004651"/>
    </source>
</evidence>
<feature type="transmembrane region" description="Helical" evidence="8">
    <location>
        <begin position="79"/>
        <end position="98"/>
    </location>
</feature>
<dbReference type="Gene3D" id="1.20.1720.10">
    <property type="entry name" value="Multidrug resistance protein D"/>
    <property type="match status" value="1"/>
</dbReference>
<keyword evidence="4 8" id="KW-0812">Transmembrane</keyword>
<comment type="subcellular location">
    <subcellularLocation>
        <location evidence="1">Cell membrane</location>
        <topology evidence="1">Multi-pass membrane protein</topology>
    </subcellularLocation>
</comment>
<dbReference type="InterPro" id="IPR036259">
    <property type="entry name" value="MFS_trans_sf"/>
</dbReference>
<feature type="transmembrane region" description="Helical" evidence="8">
    <location>
        <begin position="198"/>
        <end position="218"/>
    </location>
</feature>
<feature type="transmembrane region" description="Helical" evidence="8">
    <location>
        <begin position="262"/>
        <end position="278"/>
    </location>
</feature>
<feature type="transmembrane region" description="Helical" evidence="8">
    <location>
        <begin position="133"/>
        <end position="156"/>
    </location>
</feature>
<feature type="transmembrane region" description="Helical" evidence="8">
    <location>
        <begin position="110"/>
        <end position="127"/>
    </location>
</feature>
<evidence type="ECO:0000259" key="9">
    <source>
        <dbReference type="PROSITE" id="PS50850"/>
    </source>
</evidence>
<feature type="transmembrane region" description="Helical" evidence="8">
    <location>
        <begin position="168"/>
        <end position="186"/>
    </location>
</feature>
<keyword evidence="6 8" id="KW-0472">Membrane</keyword>
<reference evidence="10" key="2">
    <citation type="journal article" date="2022" name="Sci. Rep.">
        <title>In silico prediction of the enzymes involved in the degradation of the herbicide molinate by Gulosibacter molinativorax ON4T.</title>
        <authorList>
            <person name="Lopes A.R."/>
            <person name="Bunin E."/>
            <person name="Viana A.T."/>
            <person name="Froufe H."/>
            <person name="Munoz-Merida A."/>
            <person name="Pinho D."/>
            <person name="Figueiredo J."/>
            <person name="Barroso C."/>
            <person name="Vaz-Moreira I."/>
            <person name="Bellanger X."/>
            <person name="Egas C."/>
            <person name="Nunes O.C."/>
        </authorList>
    </citation>
    <scope>NUCLEOTIDE SEQUENCE</scope>
    <source>
        <strain evidence="10">ON4</strain>
    </source>
</reference>
<reference evidence="10" key="1">
    <citation type="submission" date="2018-03" db="EMBL/GenBank/DDBJ databases">
        <authorList>
            <person name="Nunes O.C."/>
            <person name="Lopes A.R."/>
            <person name="Froufe H."/>
            <person name="Munoz-Merida A."/>
            <person name="Barroso C."/>
            <person name="Egas C."/>
        </authorList>
    </citation>
    <scope>NUCLEOTIDE SEQUENCE</scope>
    <source>
        <strain evidence="10">ON4</strain>
    </source>
</reference>
<organism evidence="10 11">
    <name type="scientific">Gulosibacter molinativorax</name>
    <dbReference type="NCBI Taxonomy" id="256821"/>
    <lineage>
        <taxon>Bacteria</taxon>
        <taxon>Bacillati</taxon>
        <taxon>Actinomycetota</taxon>
        <taxon>Actinomycetes</taxon>
        <taxon>Micrococcales</taxon>
        <taxon>Microbacteriaceae</taxon>
        <taxon>Gulosibacter</taxon>
    </lineage>
</organism>
<keyword evidence="2" id="KW-0813">Transport</keyword>
<dbReference type="PANTHER" id="PTHR23501">
    <property type="entry name" value="MAJOR FACILITATOR SUPERFAMILY"/>
    <property type="match status" value="1"/>
</dbReference>
<evidence type="ECO:0000256" key="2">
    <source>
        <dbReference type="ARBA" id="ARBA00022448"/>
    </source>
</evidence>
<protein>
    <submittedName>
        <fullName evidence="10">MFS transporter</fullName>
    </submittedName>
</protein>
<dbReference type="InterPro" id="IPR020846">
    <property type="entry name" value="MFS_dom"/>
</dbReference>
<evidence type="ECO:0000313" key="10">
    <source>
        <dbReference type="EMBL" id="MDJ1372671.1"/>
    </source>
</evidence>
<name>A0ABT7CBU0_9MICO</name>
<feature type="transmembrane region" description="Helical" evidence="8">
    <location>
        <begin position="362"/>
        <end position="380"/>
    </location>
</feature>
<dbReference type="Pfam" id="PF07690">
    <property type="entry name" value="MFS_1"/>
    <property type="match status" value="1"/>
</dbReference>
<sequence>MLWLQDVPGTPGGKYRKVTTSTASPTNLDVDNASTPTDKRRILLVFAGLLVAMLLSSLDQTIFSTALPTIVGELNGVNHMLWVTTAYLVAATIMMPIYGKLGDLIGRKGLFIGALSVFLVGSVIGGLSQDMTWLIIGRAVQGIGGGGLMILSQAIIADVVPVRERSKYMGVMGAVFGISAVAGPLLGGWFTESIGWRWAFWMNIPLGIIAIILAAVFLKLPKHDTKVKFDIWGTITMAIAVTAVILVASWGGTEYEWNSPTIIWLSVIAVIFSALFVFAESKAAEPIIPLSLFRSRNFVAATAAGLFISVAMFGAVSYLPTYLQIVAGVNATISGFMLLPMILGLTLTAIVTGFIASKTGRYKWMPIASMIVLGIGLWLLSTLTVETPTWVLLSYLFVLGAGVGLGMQILVLVVQNSFPDSQVGTATAANNFFREIGASLGGAVVGALFTSRLTDLFAERMPATGQVGDVNSFTPESVSDLPTALYDIVVGAYNDALTPVFAMLIPMVVLGLVIVLFIKEVPLRAALEPGEVTADGEEAYAEGSALGAADAVAPADATVNKGAAQS</sequence>
<evidence type="ECO:0000313" key="11">
    <source>
        <dbReference type="Proteomes" id="UP001170379"/>
    </source>
</evidence>
<dbReference type="CDD" id="cd17502">
    <property type="entry name" value="MFS_Azr1_MDR_like"/>
    <property type="match status" value="1"/>
</dbReference>
<comment type="caution">
    <text evidence="10">The sequence shown here is derived from an EMBL/GenBank/DDBJ whole genome shotgun (WGS) entry which is preliminary data.</text>
</comment>
<feature type="transmembrane region" description="Helical" evidence="8">
    <location>
        <begin position="42"/>
        <end position="67"/>
    </location>
</feature>
<feature type="transmembrane region" description="Helical" evidence="8">
    <location>
        <begin position="392"/>
        <end position="414"/>
    </location>
</feature>
<dbReference type="Gene3D" id="1.20.1250.20">
    <property type="entry name" value="MFS general substrate transporter like domains"/>
    <property type="match status" value="1"/>
</dbReference>